<proteinExistence type="predicted"/>
<dbReference type="OrthoDB" id="270627at2"/>
<dbReference type="InterPro" id="IPR025855">
    <property type="entry name" value="Replic_Relax"/>
</dbReference>
<protein>
    <recommendedName>
        <fullName evidence="3">Replication-relaxation</fullName>
    </recommendedName>
</protein>
<dbReference type="EMBL" id="CP036316">
    <property type="protein sequence ID" value="QDT64082.1"/>
    <property type="molecule type" value="Genomic_DNA"/>
</dbReference>
<dbReference type="Proteomes" id="UP000319976">
    <property type="component" value="Chromosome"/>
</dbReference>
<evidence type="ECO:0008006" key="3">
    <source>
        <dbReference type="Google" id="ProtNLM"/>
    </source>
</evidence>
<dbReference type="SUPFAM" id="SSF46785">
    <property type="entry name" value="Winged helix' DNA-binding domain"/>
    <property type="match status" value="1"/>
</dbReference>
<dbReference type="AlphaFoldDB" id="A0A517T6T1"/>
<dbReference type="KEGG" id="chya:V22_13130"/>
<gene>
    <name evidence="1" type="ORF">V22_13130</name>
</gene>
<organism evidence="1 2">
    <name type="scientific">Calycomorphotria hydatis</name>
    <dbReference type="NCBI Taxonomy" id="2528027"/>
    <lineage>
        <taxon>Bacteria</taxon>
        <taxon>Pseudomonadati</taxon>
        <taxon>Planctomycetota</taxon>
        <taxon>Planctomycetia</taxon>
        <taxon>Planctomycetales</taxon>
        <taxon>Planctomycetaceae</taxon>
        <taxon>Calycomorphotria</taxon>
    </lineage>
</organism>
<dbReference type="RefSeq" id="WP_145260956.1">
    <property type="nucleotide sequence ID" value="NZ_CP036316.1"/>
</dbReference>
<dbReference type="Pfam" id="PF13814">
    <property type="entry name" value="Replic_Relax"/>
    <property type="match status" value="1"/>
</dbReference>
<keyword evidence="2" id="KW-1185">Reference proteome</keyword>
<reference evidence="1 2" key="1">
    <citation type="submission" date="2019-02" db="EMBL/GenBank/DDBJ databases">
        <title>Deep-cultivation of Planctomycetes and their phenomic and genomic characterization uncovers novel biology.</title>
        <authorList>
            <person name="Wiegand S."/>
            <person name="Jogler M."/>
            <person name="Boedeker C."/>
            <person name="Pinto D."/>
            <person name="Vollmers J."/>
            <person name="Rivas-Marin E."/>
            <person name="Kohn T."/>
            <person name="Peeters S.H."/>
            <person name="Heuer A."/>
            <person name="Rast P."/>
            <person name="Oberbeckmann S."/>
            <person name="Bunk B."/>
            <person name="Jeske O."/>
            <person name="Meyerdierks A."/>
            <person name="Storesund J.E."/>
            <person name="Kallscheuer N."/>
            <person name="Luecker S."/>
            <person name="Lage O.M."/>
            <person name="Pohl T."/>
            <person name="Merkel B.J."/>
            <person name="Hornburger P."/>
            <person name="Mueller R.-W."/>
            <person name="Bruemmer F."/>
            <person name="Labrenz M."/>
            <person name="Spormann A.M."/>
            <person name="Op den Camp H."/>
            <person name="Overmann J."/>
            <person name="Amann R."/>
            <person name="Jetten M.S.M."/>
            <person name="Mascher T."/>
            <person name="Medema M.H."/>
            <person name="Devos D.P."/>
            <person name="Kaster A.-K."/>
            <person name="Ovreas L."/>
            <person name="Rohde M."/>
            <person name="Galperin M.Y."/>
            <person name="Jogler C."/>
        </authorList>
    </citation>
    <scope>NUCLEOTIDE SEQUENCE [LARGE SCALE GENOMIC DNA]</scope>
    <source>
        <strain evidence="1 2">V22</strain>
    </source>
</reference>
<dbReference type="InterPro" id="IPR036390">
    <property type="entry name" value="WH_DNA-bd_sf"/>
</dbReference>
<name>A0A517T6T1_9PLAN</name>
<sequence>MPKKFSTRIGPRDLELLTALDRSPLTPAQLCRLSATFAQPFHDENNLRRRLRLLSDSGLVRSWPYALINDGRAPCYFKLTRDGYRLLYGVDAPLPRRRYFEEINHGHHHHTFALAELIVHLAVQGHRQGIELCHFARENSVKLEADGFTLYPDCAFQLRSKDGGPHANDSCRFNFTVELDNGTERVRSTHDIESIERKLRGYDRHQGQFEARDPRRYMVLLITTRSAQRLEHMLSVADAVMHNRQRTCFLGCTLSEWLEGNLFREPLLRDHRGLRKTLIPMLPSRAGMTNAATPTALQN</sequence>
<accession>A0A517T6T1</accession>
<evidence type="ECO:0000313" key="1">
    <source>
        <dbReference type="EMBL" id="QDT64082.1"/>
    </source>
</evidence>
<evidence type="ECO:0000313" key="2">
    <source>
        <dbReference type="Proteomes" id="UP000319976"/>
    </source>
</evidence>